<keyword evidence="1" id="KW-0812">Transmembrane</keyword>
<dbReference type="GO" id="GO:0006508">
    <property type="term" value="P:proteolysis"/>
    <property type="evidence" value="ECO:0007669"/>
    <property type="project" value="InterPro"/>
</dbReference>
<evidence type="ECO:0000256" key="1">
    <source>
        <dbReference type="SAM" id="Phobius"/>
    </source>
</evidence>
<sequence>MVMRSSLNWTVACFSRISLVIAVSVQSSCWSGAWLEALSSAYLIIILQDIVFAFAAGNWNSYGADKALKSKP</sequence>
<organism evidence="2 3">
    <name type="scientific">Pleurodeles waltl</name>
    <name type="common">Iberian ribbed newt</name>
    <dbReference type="NCBI Taxonomy" id="8319"/>
    <lineage>
        <taxon>Eukaryota</taxon>
        <taxon>Metazoa</taxon>
        <taxon>Chordata</taxon>
        <taxon>Craniata</taxon>
        <taxon>Vertebrata</taxon>
        <taxon>Euteleostomi</taxon>
        <taxon>Amphibia</taxon>
        <taxon>Batrachia</taxon>
        <taxon>Caudata</taxon>
        <taxon>Salamandroidea</taxon>
        <taxon>Salamandridae</taxon>
        <taxon>Pleurodelinae</taxon>
        <taxon>Pleurodeles</taxon>
    </lineage>
</organism>
<name>A0AAV7QRL7_PLEWA</name>
<dbReference type="GO" id="GO:0004252">
    <property type="term" value="F:serine-type endopeptidase activity"/>
    <property type="evidence" value="ECO:0007669"/>
    <property type="project" value="InterPro"/>
</dbReference>
<dbReference type="InterPro" id="IPR036852">
    <property type="entry name" value="Peptidase_S8/S53_dom_sf"/>
</dbReference>
<keyword evidence="1" id="KW-1133">Transmembrane helix</keyword>
<proteinExistence type="predicted"/>
<dbReference type="AlphaFoldDB" id="A0AAV7QRL7"/>
<dbReference type="SUPFAM" id="SSF52743">
    <property type="entry name" value="Subtilisin-like"/>
    <property type="match status" value="1"/>
</dbReference>
<evidence type="ECO:0000313" key="2">
    <source>
        <dbReference type="EMBL" id="KAJ1142434.1"/>
    </source>
</evidence>
<reference evidence="2" key="1">
    <citation type="journal article" date="2022" name="bioRxiv">
        <title>Sequencing and chromosome-scale assembly of the giantPleurodeles waltlgenome.</title>
        <authorList>
            <person name="Brown T."/>
            <person name="Elewa A."/>
            <person name="Iarovenko S."/>
            <person name="Subramanian E."/>
            <person name="Araus A.J."/>
            <person name="Petzold A."/>
            <person name="Susuki M."/>
            <person name="Suzuki K.-i.T."/>
            <person name="Hayashi T."/>
            <person name="Toyoda A."/>
            <person name="Oliveira C."/>
            <person name="Osipova E."/>
            <person name="Leigh N.D."/>
            <person name="Simon A."/>
            <person name="Yun M.H."/>
        </authorList>
    </citation>
    <scope>NUCLEOTIDE SEQUENCE</scope>
    <source>
        <strain evidence="2">20211129_DDA</strain>
        <tissue evidence="2">Liver</tissue>
    </source>
</reference>
<dbReference type="EMBL" id="JANPWB010000010">
    <property type="protein sequence ID" value="KAJ1142434.1"/>
    <property type="molecule type" value="Genomic_DNA"/>
</dbReference>
<accession>A0AAV7QRL7</accession>
<dbReference type="Proteomes" id="UP001066276">
    <property type="component" value="Chromosome 6"/>
</dbReference>
<keyword evidence="1" id="KW-0472">Membrane</keyword>
<gene>
    <name evidence="2" type="ORF">NDU88_008759</name>
</gene>
<evidence type="ECO:0000313" key="3">
    <source>
        <dbReference type="Proteomes" id="UP001066276"/>
    </source>
</evidence>
<protein>
    <submittedName>
        <fullName evidence="2">Uncharacterized protein</fullName>
    </submittedName>
</protein>
<comment type="caution">
    <text evidence="2">The sequence shown here is derived from an EMBL/GenBank/DDBJ whole genome shotgun (WGS) entry which is preliminary data.</text>
</comment>
<feature type="transmembrane region" description="Helical" evidence="1">
    <location>
        <begin position="37"/>
        <end position="59"/>
    </location>
</feature>
<keyword evidence="3" id="KW-1185">Reference proteome</keyword>